<dbReference type="InterPro" id="IPR020625">
    <property type="entry name" value="Schiff_base-form_aldolases_AS"/>
</dbReference>
<evidence type="ECO:0000256" key="2">
    <source>
        <dbReference type="ARBA" id="ARBA00005120"/>
    </source>
</evidence>
<dbReference type="GO" id="GO:0009089">
    <property type="term" value="P:lysine biosynthetic process via diaminopimelate"/>
    <property type="evidence" value="ECO:0007669"/>
    <property type="project" value="UniProtKB-UniRule"/>
</dbReference>
<comment type="caution">
    <text evidence="12">Was originally thought to be a dihydrodipicolinate synthase (DHDPS), catalyzing the condensation of (S)-aspartate-beta-semialdehyde [(S)-ASA] and pyruvate to dihydrodipicolinate (DHDP). However, it was shown in E.coli that the product of the enzymatic reaction is not dihydrodipicolinate but in fact (4S)-4-hydroxy-2,3,4,5-tetrahydro-(2S)-dipicolinic acid (HTPA), and that the consecutive dehydration reaction leading to DHDP is not spontaneous but catalyzed by DapB.</text>
</comment>
<dbReference type="InterPro" id="IPR013785">
    <property type="entry name" value="Aldolase_TIM"/>
</dbReference>
<evidence type="ECO:0000256" key="3">
    <source>
        <dbReference type="ARBA" id="ARBA00007592"/>
    </source>
</evidence>
<comment type="function">
    <text evidence="1 12">Catalyzes the condensation of (S)-aspartate-beta-semialdehyde [(S)-ASA] and pyruvate to 4-hydroxy-tetrahydrodipicolinate (HTPA).</text>
</comment>
<comment type="similarity">
    <text evidence="3 12 13">Belongs to the DapA family.</text>
</comment>
<reference evidence="17" key="1">
    <citation type="journal article" date="2015" name="MBio">
        <title>Genome-Resolved Metagenomic Analysis Reveals Roles for Candidate Phyla and Other Microbial Community Members in Biogeochemical Transformations in Oil Reservoirs.</title>
        <authorList>
            <person name="Hu P."/>
            <person name="Tom L."/>
            <person name="Singh A."/>
            <person name="Thomas B.C."/>
            <person name="Baker B.J."/>
            <person name="Piceno Y.M."/>
            <person name="Andersen G.L."/>
            <person name="Banfield J.F."/>
        </authorList>
    </citation>
    <scope>NUCLEOTIDE SEQUENCE [LARGE SCALE GENOMIC DNA]</scope>
</reference>
<dbReference type="EMBL" id="LGGX01000032">
    <property type="protein sequence ID" value="KUK86023.1"/>
    <property type="molecule type" value="Genomic_DNA"/>
</dbReference>
<dbReference type="UniPathway" id="UPA00034">
    <property type="reaction ID" value="UER00017"/>
</dbReference>
<dbReference type="PATRIC" id="fig|1635277.3.peg.1568"/>
<dbReference type="Proteomes" id="UP000053467">
    <property type="component" value="Unassembled WGS sequence"/>
</dbReference>
<dbReference type="PIRSF" id="PIRSF001365">
    <property type="entry name" value="DHDPS"/>
    <property type="match status" value="1"/>
</dbReference>
<accession>A0A101I0L3</accession>
<evidence type="ECO:0000256" key="9">
    <source>
        <dbReference type="ARBA" id="ARBA00023239"/>
    </source>
</evidence>
<evidence type="ECO:0000313" key="16">
    <source>
        <dbReference type="EMBL" id="KUK86023.1"/>
    </source>
</evidence>
<dbReference type="InterPro" id="IPR005263">
    <property type="entry name" value="DapA"/>
</dbReference>
<comment type="subunit">
    <text evidence="12">Homotetramer; dimer of dimers.</text>
</comment>
<evidence type="ECO:0000256" key="12">
    <source>
        <dbReference type="HAMAP-Rule" id="MF_00418"/>
    </source>
</evidence>
<evidence type="ECO:0000256" key="7">
    <source>
        <dbReference type="ARBA" id="ARBA00022915"/>
    </source>
</evidence>
<comment type="subcellular location">
    <subcellularLocation>
        <location evidence="12">Cytoplasm</location>
    </subcellularLocation>
</comment>
<dbReference type="PANTHER" id="PTHR12128:SF66">
    <property type="entry name" value="4-HYDROXY-2-OXOGLUTARATE ALDOLASE, MITOCHONDRIAL"/>
    <property type="match status" value="1"/>
</dbReference>
<dbReference type="PANTHER" id="PTHR12128">
    <property type="entry name" value="DIHYDRODIPICOLINATE SYNTHASE"/>
    <property type="match status" value="1"/>
</dbReference>
<dbReference type="PROSITE" id="PS00666">
    <property type="entry name" value="DHDPS_2"/>
    <property type="match status" value="1"/>
</dbReference>
<evidence type="ECO:0000256" key="1">
    <source>
        <dbReference type="ARBA" id="ARBA00003294"/>
    </source>
</evidence>
<evidence type="ECO:0000256" key="8">
    <source>
        <dbReference type="ARBA" id="ARBA00023154"/>
    </source>
</evidence>
<feature type="binding site" evidence="12 15">
    <location>
        <position position="45"/>
    </location>
    <ligand>
        <name>pyruvate</name>
        <dbReference type="ChEBI" id="CHEBI:15361"/>
    </ligand>
</feature>
<dbReference type="NCBIfam" id="TIGR00674">
    <property type="entry name" value="dapA"/>
    <property type="match status" value="1"/>
</dbReference>
<keyword evidence="10 12" id="KW-0704">Schiff base</keyword>
<dbReference type="InterPro" id="IPR020624">
    <property type="entry name" value="Schiff_base-form_aldolases_CS"/>
</dbReference>
<keyword evidence="9 12" id="KW-0456">Lyase</keyword>
<evidence type="ECO:0000256" key="5">
    <source>
        <dbReference type="ARBA" id="ARBA00022490"/>
    </source>
</evidence>
<evidence type="ECO:0000256" key="15">
    <source>
        <dbReference type="PIRSR" id="PIRSR001365-2"/>
    </source>
</evidence>
<feature type="site" description="Part of a proton relay during catalysis" evidence="12">
    <location>
        <position position="44"/>
    </location>
</feature>
<keyword evidence="5 12" id="KW-0963">Cytoplasm</keyword>
<evidence type="ECO:0000256" key="6">
    <source>
        <dbReference type="ARBA" id="ARBA00022605"/>
    </source>
</evidence>
<feature type="active site" description="Proton donor/acceptor" evidence="12 14">
    <location>
        <position position="133"/>
    </location>
</feature>
<comment type="caution">
    <text evidence="16">The sequence shown here is derived from an EMBL/GenBank/DDBJ whole genome shotgun (WGS) entry which is preliminary data.</text>
</comment>
<dbReference type="GO" id="GO:0008840">
    <property type="term" value="F:4-hydroxy-tetrahydrodipicolinate synthase activity"/>
    <property type="evidence" value="ECO:0007669"/>
    <property type="project" value="UniProtKB-UniRule"/>
</dbReference>
<name>A0A101I0L3_UNCT6</name>
<dbReference type="PRINTS" id="PR00146">
    <property type="entry name" value="DHPICSNTHASE"/>
</dbReference>
<dbReference type="SMART" id="SM01130">
    <property type="entry name" value="DHDPS"/>
    <property type="match status" value="1"/>
</dbReference>
<dbReference type="PROSITE" id="PS00665">
    <property type="entry name" value="DHDPS_1"/>
    <property type="match status" value="1"/>
</dbReference>
<gene>
    <name evidence="12" type="primary">dapA</name>
    <name evidence="16" type="ORF">XE03_1770</name>
</gene>
<dbReference type="AlphaFoldDB" id="A0A101I0L3"/>
<dbReference type="InterPro" id="IPR002220">
    <property type="entry name" value="DapA-like"/>
</dbReference>
<evidence type="ECO:0000256" key="4">
    <source>
        <dbReference type="ARBA" id="ARBA00012086"/>
    </source>
</evidence>
<keyword evidence="8 12" id="KW-0457">Lysine biosynthesis</keyword>
<evidence type="ECO:0000256" key="10">
    <source>
        <dbReference type="ARBA" id="ARBA00023270"/>
    </source>
</evidence>
<evidence type="ECO:0000256" key="11">
    <source>
        <dbReference type="ARBA" id="ARBA00047836"/>
    </source>
</evidence>
<keyword evidence="7 12" id="KW-0220">Diaminopimelate biosynthesis</keyword>
<keyword evidence="6 12" id="KW-0028">Amino-acid biosynthesis</keyword>
<feature type="active site" description="Schiff-base intermediate with substrate" evidence="12 14">
    <location>
        <position position="161"/>
    </location>
</feature>
<sequence>MFSGSIVALLTPFDENNKIDEEGIKKLVEFHIQNGTDGIVPCGTTGESPTLTHEEHKKVIELTIKAVAGRVPVIAGTGSNSTAEALDLTTSAKEMGADGVLLVIPYYNKPTQKGLYMHFKTIVETVDIPAVIYNIPSRAGVNLLPSTLAELVELKNIVAVKEASGNLEQMAEIKYLCGDRITLLSGDDKIILPVMSIGGKGVISVVANIIPDKVSLMVKECLKGNYSAALEMFQKVVYPLSRAMFYETNPIPVKTAARLMGLPAGKLRLPLVDMEENNLRKLKEDLKKFGLWEG</sequence>
<dbReference type="SUPFAM" id="SSF51569">
    <property type="entry name" value="Aldolase"/>
    <property type="match status" value="1"/>
</dbReference>
<dbReference type="Pfam" id="PF00701">
    <property type="entry name" value="DHDPS"/>
    <property type="match status" value="1"/>
</dbReference>
<organism evidence="16 17">
    <name type="scientific">candidate division TA06 bacterium 34_109</name>
    <dbReference type="NCBI Taxonomy" id="1635277"/>
    <lineage>
        <taxon>Bacteria</taxon>
        <taxon>Bacteria division TA06</taxon>
    </lineage>
</organism>
<dbReference type="GO" id="GO:0005829">
    <property type="term" value="C:cytosol"/>
    <property type="evidence" value="ECO:0007669"/>
    <property type="project" value="TreeGrafter"/>
</dbReference>
<dbReference type="GO" id="GO:0019877">
    <property type="term" value="P:diaminopimelate biosynthetic process"/>
    <property type="evidence" value="ECO:0007669"/>
    <property type="project" value="UniProtKB-UniRule"/>
</dbReference>
<feature type="binding site" evidence="12 15">
    <location>
        <position position="203"/>
    </location>
    <ligand>
        <name>pyruvate</name>
        <dbReference type="ChEBI" id="CHEBI:15361"/>
    </ligand>
</feature>
<evidence type="ECO:0000313" key="17">
    <source>
        <dbReference type="Proteomes" id="UP000053467"/>
    </source>
</evidence>
<evidence type="ECO:0000256" key="13">
    <source>
        <dbReference type="PIRNR" id="PIRNR001365"/>
    </source>
</evidence>
<comment type="catalytic activity">
    <reaction evidence="11 12">
        <text>L-aspartate 4-semialdehyde + pyruvate = (2S,4S)-4-hydroxy-2,3,4,5-tetrahydrodipicolinate + H2O + H(+)</text>
        <dbReference type="Rhea" id="RHEA:34171"/>
        <dbReference type="ChEBI" id="CHEBI:15361"/>
        <dbReference type="ChEBI" id="CHEBI:15377"/>
        <dbReference type="ChEBI" id="CHEBI:15378"/>
        <dbReference type="ChEBI" id="CHEBI:67139"/>
        <dbReference type="ChEBI" id="CHEBI:537519"/>
        <dbReference type="EC" id="4.3.3.7"/>
    </reaction>
</comment>
<dbReference type="HAMAP" id="MF_00418">
    <property type="entry name" value="DapA"/>
    <property type="match status" value="1"/>
</dbReference>
<feature type="site" description="Part of a proton relay during catalysis" evidence="12">
    <location>
        <position position="107"/>
    </location>
</feature>
<protein>
    <recommendedName>
        <fullName evidence="4 12">4-hydroxy-tetrahydrodipicolinate synthase</fullName>
        <shortName evidence="12">HTPA synthase</shortName>
        <ecNumber evidence="4 12">4.3.3.7</ecNumber>
    </recommendedName>
</protein>
<evidence type="ECO:0000256" key="14">
    <source>
        <dbReference type="PIRSR" id="PIRSR001365-1"/>
    </source>
</evidence>
<dbReference type="EC" id="4.3.3.7" evidence="4 12"/>
<comment type="pathway">
    <text evidence="2 12">Amino-acid biosynthesis; L-lysine biosynthesis via DAP pathway; (S)-tetrahydrodipicolinate from L-aspartate: step 3/4.</text>
</comment>
<dbReference type="CDD" id="cd00950">
    <property type="entry name" value="DHDPS"/>
    <property type="match status" value="1"/>
</dbReference>
<dbReference type="Gene3D" id="3.20.20.70">
    <property type="entry name" value="Aldolase class I"/>
    <property type="match status" value="1"/>
</dbReference>
<proteinExistence type="inferred from homology"/>